<dbReference type="CDD" id="cd00009">
    <property type="entry name" value="AAA"/>
    <property type="match status" value="1"/>
</dbReference>
<dbReference type="GO" id="GO:0005634">
    <property type="term" value="C:nucleus"/>
    <property type="evidence" value="ECO:0007669"/>
    <property type="project" value="TreeGrafter"/>
</dbReference>
<feature type="domain" description="AAA+ ATPase" evidence="4">
    <location>
        <begin position="36"/>
        <end position="179"/>
    </location>
</feature>
<name>A0A6C0BVK2_9ZZZZ</name>
<dbReference type="InterPro" id="IPR003959">
    <property type="entry name" value="ATPase_AAA_core"/>
</dbReference>
<dbReference type="InterPro" id="IPR003593">
    <property type="entry name" value="AAA+_ATPase"/>
</dbReference>
<evidence type="ECO:0000259" key="4">
    <source>
        <dbReference type="SMART" id="SM00382"/>
    </source>
</evidence>
<dbReference type="AlphaFoldDB" id="A0A6C0BVK2"/>
<keyword evidence="1" id="KW-0235">DNA replication</keyword>
<evidence type="ECO:0000256" key="2">
    <source>
        <dbReference type="ARBA" id="ARBA00022741"/>
    </source>
</evidence>
<keyword evidence="3" id="KW-0067">ATP-binding</keyword>
<evidence type="ECO:0000256" key="3">
    <source>
        <dbReference type="ARBA" id="ARBA00022840"/>
    </source>
</evidence>
<keyword evidence="2" id="KW-0547">Nucleotide-binding</keyword>
<organism evidence="5">
    <name type="scientific">viral metagenome</name>
    <dbReference type="NCBI Taxonomy" id="1070528"/>
    <lineage>
        <taxon>unclassified sequences</taxon>
        <taxon>metagenomes</taxon>
        <taxon>organismal metagenomes</taxon>
    </lineage>
</organism>
<dbReference type="PANTHER" id="PTHR11669">
    <property type="entry name" value="REPLICATION FACTOR C / DNA POLYMERASE III GAMMA-TAU SUBUNIT"/>
    <property type="match status" value="1"/>
</dbReference>
<sequence length="309" mass="36128">MMNIPWVEKYRPTNFDNIVLDCTNRKILTNIIETNHFPNLIFYGPPGTGKTTTIINLVNLYQKLWCDEKMNECVIHLNASDERGIDVIRNQIQQFVVSSSLFKKGMKFVVLDEVDSMTKTAQQALRFLIQETAFTSNVRYCLICNYISRIDSSLQDVLITLRFNELPKSEIMLFLKNILKNENIEDVDEMDIEHIIDLYKSDIRSMINYIQCNHRNLINSKIFNKATLEHFLKTVATKDIKELLNDVDGLVQTHNISKTYFIKQIIYYSINKNVANLQKFRDIIHNLTVRTEYILSYLLLKIKTGDILL</sequence>
<dbReference type="EMBL" id="MN739253">
    <property type="protein sequence ID" value="QHS95569.1"/>
    <property type="molecule type" value="Genomic_DNA"/>
</dbReference>
<dbReference type="GO" id="GO:0003689">
    <property type="term" value="F:DNA clamp loader activity"/>
    <property type="evidence" value="ECO:0007669"/>
    <property type="project" value="TreeGrafter"/>
</dbReference>
<dbReference type="SUPFAM" id="SSF52540">
    <property type="entry name" value="P-loop containing nucleoside triphosphate hydrolases"/>
    <property type="match status" value="1"/>
</dbReference>
<proteinExistence type="predicted"/>
<accession>A0A6C0BVK2</accession>
<dbReference type="GO" id="GO:0005524">
    <property type="term" value="F:ATP binding"/>
    <property type="evidence" value="ECO:0007669"/>
    <property type="project" value="UniProtKB-KW"/>
</dbReference>
<evidence type="ECO:0000256" key="1">
    <source>
        <dbReference type="ARBA" id="ARBA00022705"/>
    </source>
</evidence>
<protein>
    <recommendedName>
        <fullName evidence="4">AAA+ ATPase domain-containing protein</fullName>
    </recommendedName>
</protein>
<dbReference type="Gene3D" id="3.40.50.300">
    <property type="entry name" value="P-loop containing nucleotide triphosphate hydrolases"/>
    <property type="match status" value="1"/>
</dbReference>
<dbReference type="GO" id="GO:0006261">
    <property type="term" value="P:DNA-templated DNA replication"/>
    <property type="evidence" value="ECO:0007669"/>
    <property type="project" value="TreeGrafter"/>
</dbReference>
<dbReference type="Pfam" id="PF00004">
    <property type="entry name" value="AAA"/>
    <property type="match status" value="1"/>
</dbReference>
<dbReference type="GO" id="GO:0005663">
    <property type="term" value="C:DNA replication factor C complex"/>
    <property type="evidence" value="ECO:0007669"/>
    <property type="project" value="TreeGrafter"/>
</dbReference>
<evidence type="ECO:0000313" key="5">
    <source>
        <dbReference type="EMBL" id="QHS95569.1"/>
    </source>
</evidence>
<dbReference type="InterPro" id="IPR027417">
    <property type="entry name" value="P-loop_NTPase"/>
</dbReference>
<reference evidence="5" key="1">
    <citation type="journal article" date="2020" name="Nature">
        <title>Giant virus diversity and host interactions through global metagenomics.</title>
        <authorList>
            <person name="Schulz F."/>
            <person name="Roux S."/>
            <person name="Paez-Espino D."/>
            <person name="Jungbluth S."/>
            <person name="Walsh D.A."/>
            <person name="Denef V.J."/>
            <person name="McMahon K.D."/>
            <person name="Konstantinidis K.T."/>
            <person name="Eloe-Fadrosh E.A."/>
            <person name="Kyrpides N.C."/>
            <person name="Woyke T."/>
        </authorList>
    </citation>
    <scope>NUCLEOTIDE SEQUENCE</scope>
    <source>
        <strain evidence="5">GVMAG-M-3300018868-6</strain>
    </source>
</reference>
<dbReference type="GO" id="GO:0006281">
    <property type="term" value="P:DNA repair"/>
    <property type="evidence" value="ECO:0007669"/>
    <property type="project" value="TreeGrafter"/>
</dbReference>
<dbReference type="SMART" id="SM00382">
    <property type="entry name" value="AAA"/>
    <property type="match status" value="1"/>
</dbReference>
<dbReference type="InterPro" id="IPR050238">
    <property type="entry name" value="DNA_Rep/Repair_Clamp_Loader"/>
</dbReference>
<dbReference type="PANTHER" id="PTHR11669:SF20">
    <property type="entry name" value="REPLICATION FACTOR C SUBUNIT 4"/>
    <property type="match status" value="1"/>
</dbReference>
<dbReference type="GO" id="GO:0016887">
    <property type="term" value="F:ATP hydrolysis activity"/>
    <property type="evidence" value="ECO:0007669"/>
    <property type="project" value="InterPro"/>
</dbReference>